<reference evidence="4 5" key="1">
    <citation type="journal article" date="2014" name="Int. J. Syst. Evol. Microbiol.">
        <title>Complete genome sequence of Corynebacterium casei LMG S-19264T (=DSM 44701T), isolated from a smear-ripened cheese.</title>
        <authorList>
            <consortium name="US DOE Joint Genome Institute (JGI-PGF)"/>
            <person name="Walter F."/>
            <person name="Albersmeier A."/>
            <person name="Kalinowski J."/>
            <person name="Ruckert C."/>
        </authorList>
    </citation>
    <scope>NUCLEOTIDE SEQUENCE [LARGE SCALE GENOMIC DNA]</scope>
    <source>
        <strain evidence="4 5">IBRC-M 10912</strain>
    </source>
</reference>
<dbReference type="InterPro" id="IPR000683">
    <property type="entry name" value="Gfo/Idh/MocA-like_OxRdtase_N"/>
</dbReference>
<dbReference type="PANTHER" id="PTHR43377:SF1">
    <property type="entry name" value="BILIVERDIN REDUCTASE A"/>
    <property type="match status" value="1"/>
</dbReference>
<proteinExistence type="predicted"/>
<dbReference type="RefSeq" id="WP_246969127.1">
    <property type="nucleotide sequence ID" value="NZ_CP095397.1"/>
</dbReference>
<dbReference type="Gene3D" id="3.30.360.10">
    <property type="entry name" value="Dihydrodipicolinate Reductase, domain 2"/>
    <property type="match status" value="1"/>
</dbReference>
<name>A0ABD5NUI8_9EURY</name>
<evidence type="ECO:0000256" key="1">
    <source>
        <dbReference type="SAM" id="MobiDB-lite"/>
    </source>
</evidence>
<comment type="caution">
    <text evidence="4">The sequence shown here is derived from an EMBL/GenBank/DDBJ whole genome shotgun (WGS) entry which is preliminary data.</text>
</comment>
<evidence type="ECO:0000313" key="5">
    <source>
        <dbReference type="Proteomes" id="UP001595821"/>
    </source>
</evidence>
<dbReference type="InterPro" id="IPR051450">
    <property type="entry name" value="Gfo/Idh/MocA_Oxidoreductases"/>
</dbReference>
<evidence type="ECO:0000313" key="4">
    <source>
        <dbReference type="EMBL" id="MFC4245734.1"/>
    </source>
</evidence>
<dbReference type="SUPFAM" id="SSF55347">
    <property type="entry name" value="Glyceraldehyde-3-phosphate dehydrogenase-like, C-terminal domain"/>
    <property type="match status" value="1"/>
</dbReference>
<feature type="domain" description="GFO/IDH/MocA-like oxidoreductase" evidence="3">
    <location>
        <begin position="132"/>
        <end position="272"/>
    </location>
</feature>
<feature type="region of interest" description="Disordered" evidence="1">
    <location>
        <begin position="287"/>
        <end position="306"/>
    </location>
</feature>
<dbReference type="EMBL" id="JBHSDJ010000003">
    <property type="protein sequence ID" value="MFC4245734.1"/>
    <property type="molecule type" value="Genomic_DNA"/>
</dbReference>
<dbReference type="SUPFAM" id="SSF51735">
    <property type="entry name" value="NAD(P)-binding Rossmann-fold domains"/>
    <property type="match status" value="1"/>
</dbReference>
<dbReference type="Pfam" id="PF22725">
    <property type="entry name" value="GFO_IDH_MocA_C3"/>
    <property type="match status" value="1"/>
</dbReference>
<dbReference type="Gene3D" id="3.40.50.720">
    <property type="entry name" value="NAD(P)-binding Rossmann-like Domain"/>
    <property type="match status" value="1"/>
</dbReference>
<feature type="compositionally biased region" description="Basic and acidic residues" evidence="1">
    <location>
        <begin position="355"/>
        <end position="387"/>
    </location>
</feature>
<protein>
    <submittedName>
        <fullName evidence="4">Gfo/Idh/MocA family protein</fullName>
    </submittedName>
</protein>
<organism evidence="4 5">
    <name type="scientific">Natribaculum luteum</name>
    <dbReference type="NCBI Taxonomy" id="1586232"/>
    <lineage>
        <taxon>Archaea</taxon>
        <taxon>Methanobacteriati</taxon>
        <taxon>Methanobacteriota</taxon>
        <taxon>Stenosarchaea group</taxon>
        <taxon>Halobacteria</taxon>
        <taxon>Halobacteriales</taxon>
        <taxon>Natrialbaceae</taxon>
        <taxon>Natribaculum</taxon>
    </lineage>
</organism>
<evidence type="ECO:0000259" key="3">
    <source>
        <dbReference type="Pfam" id="PF22725"/>
    </source>
</evidence>
<accession>A0ABD5NUI8</accession>
<feature type="region of interest" description="Disordered" evidence="1">
    <location>
        <begin position="351"/>
        <end position="387"/>
    </location>
</feature>
<dbReference type="AlphaFoldDB" id="A0ABD5NUI8"/>
<dbReference type="PANTHER" id="PTHR43377">
    <property type="entry name" value="BILIVERDIN REDUCTASE A"/>
    <property type="match status" value="1"/>
</dbReference>
<feature type="domain" description="Gfo/Idh/MocA-like oxidoreductase N-terminal" evidence="2">
    <location>
        <begin position="9"/>
        <end position="123"/>
    </location>
</feature>
<dbReference type="InterPro" id="IPR036291">
    <property type="entry name" value="NAD(P)-bd_dom_sf"/>
</dbReference>
<dbReference type="InterPro" id="IPR055170">
    <property type="entry name" value="GFO_IDH_MocA-like_dom"/>
</dbReference>
<dbReference type="Proteomes" id="UP001595821">
    <property type="component" value="Unassembled WGS sequence"/>
</dbReference>
<sequence>MTSTLSTVRTGIVGLGNIGHHHAERLVDLGVPLVGGMDVSAEARRRFATRYDVDVYETHEDLFDAVDAVVVTTPNKFHEEYAVDALERGLHVLLEKPLAHNVESAERIAKAAADSDAQCMVGFNNRFSNAVQIVKDRIERGELGRVTHLEANYVRRRGVPGRGSWFTRRDISGGGALIDLGVHAIDLALYLLGYPDVEDVSGVTRSEFGPRDDYAYLEMWGEDDGPEGFDVDDSASAFVRCAGNRAISLETAWATNRPANHEFVVRGTDAAARFDLLEGDLTIYSASSTSPNHLEDTSVETRGNDSHADEQAAFFDAIANDRPIGNVEHALTVQRVIDAIYRSSDARRTVAVADSSRRRPDDLAAEVRDGSGETNDRAPKAARDDLE</sequence>
<dbReference type="Pfam" id="PF01408">
    <property type="entry name" value="GFO_IDH_MocA"/>
    <property type="match status" value="1"/>
</dbReference>
<evidence type="ECO:0000259" key="2">
    <source>
        <dbReference type="Pfam" id="PF01408"/>
    </source>
</evidence>
<gene>
    <name evidence="4" type="ORF">ACFOZ7_01740</name>
</gene>
<dbReference type="GeneID" id="71855313"/>